<organism evidence="1 2">
    <name type="scientific">Cristinia sonorae</name>
    <dbReference type="NCBI Taxonomy" id="1940300"/>
    <lineage>
        <taxon>Eukaryota</taxon>
        <taxon>Fungi</taxon>
        <taxon>Dikarya</taxon>
        <taxon>Basidiomycota</taxon>
        <taxon>Agaricomycotina</taxon>
        <taxon>Agaricomycetes</taxon>
        <taxon>Agaricomycetidae</taxon>
        <taxon>Agaricales</taxon>
        <taxon>Pleurotineae</taxon>
        <taxon>Stephanosporaceae</taxon>
        <taxon>Cristinia</taxon>
    </lineage>
</organism>
<gene>
    <name evidence="1" type="ORF">BXZ70DRAFT_483546</name>
</gene>
<protein>
    <submittedName>
        <fullName evidence="1">Uncharacterized protein</fullName>
    </submittedName>
</protein>
<dbReference type="EMBL" id="JAEVFJ010000036">
    <property type="protein sequence ID" value="KAH8091384.1"/>
    <property type="molecule type" value="Genomic_DNA"/>
</dbReference>
<evidence type="ECO:0000313" key="2">
    <source>
        <dbReference type="Proteomes" id="UP000813824"/>
    </source>
</evidence>
<proteinExistence type="predicted"/>
<dbReference type="Proteomes" id="UP000813824">
    <property type="component" value="Unassembled WGS sequence"/>
</dbReference>
<evidence type="ECO:0000313" key="1">
    <source>
        <dbReference type="EMBL" id="KAH8091384.1"/>
    </source>
</evidence>
<accession>A0A8K0UJA6</accession>
<reference evidence="1" key="1">
    <citation type="journal article" date="2021" name="New Phytol.">
        <title>Evolutionary innovations through gain and loss of genes in the ectomycorrhizal Boletales.</title>
        <authorList>
            <person name="Wu G."/>
            <person name="Miyauchi S."/>
            <person name="Morin E."/>
            <person name="Kuo A."/>
            <person name="Drula E."/>
            <person name="Varga T."/>
            <person name="Kohler A."/>
            <person name="Feng B."/>
            <person name="Cao Y."/>
            <person name="Lipzen A."/>
            <person name="Daum C."/>
            <person name="Hundley H."/>
            <person name="Pangilinan J."/>
            <person name="Johnson J."/>
            <person name="Barry K."/>
            <person name="LaButti K."/>
            <person name="Ng V."/>
            <person name="Ahrendt S."/>
            <person name="Min B."/>
            <person name="Choi I.G."/>
            <person name="Park H."/>
            <person name="Plett J.M."/>
            <person name="Magnuson J."/>
            <person name="Spatafora J.W."/>
            <person name="Nagy L.G."/>
            <person name="Henrissat B."/>
            <person name="Grigoriev I.V."/>
            <person name="Yang Z.L."/>
            <person name="Xu J."/>
            <person name="Martin F.M."/>
        </authorList>
    </citation>
    <scope>NUCLEOTIDE SEQUENCE</scope>
    <source>
        <strain evidence="1">KKN 215</strain>
    </source>
</reference>
<comment type="caution">
    <text evidence="1">The sequence shown here is derived from an EMBL/GenBank/DDBJ whole genome shotgun (WGS) entry which is preliminary data.</text>
</comment>
<keyword evidence="2" id="KW-1185">Reference proteome</keyword>
<name>A0A8K0UJA6_9AGAR</name>
<sequence length="189" mass="21368">MAGSVVIACLYISAPASRFGFQDQFIAVDCSYCLHCRPMQSSFGVPEACEKDPGNPRQHQHFLRLSVRSGRHRSFVEVATRSITRSSMVTTRSAQWFARPMIGNMILTSMTVPRAPQVWEQRATDSATHHLRFLRLVRPLSRIFSCSELANKGVRWGSSEPRYGSVLIFHPLLLARTILDDGAYTLLRR</sequence>
<dbReference type="AlphaFoldDB" id="A0A8K0UJA6"/>